<dbReference type="InterPro" id="IPR009091">
    <property type="entry name" value="RCC1/BLIP-II"/>
</dbReference>
<accession>A0ABT8K9D4</accession>
<dbReference type="PANTHER" id="PTHR45982:SF1">
    <property type="entry name" value="REGULATOR OF CHROMOSOME CONDENSATION"/>
    <property type="match status" value="1"/>
</dbReference>
<dbReference type="PROSITE" id="PS50012">
    <property type="entry name" value="RCC1_3"/>
    <property type="match status" value="4"/>
</dbReference>
<dbReference type="Proteomes" id="UP001174208">
    <property type="component" value="Unassembled WGS sequence"/>
</dbReference>
<keyword evidence="3" id="KW-1185">Reference proteome</keyword>
<proteinExistence type="predicted"/>
<evidence type="ECO:0000313" key="2">
    <source>
        <dbReference type="EMBL" id="MDN4613097.1"/>
    </source>
</evidence>
<evidence type="ECO:0000313" key="3">
    <source>
        <dbReference type="Proteomes" id="UP001174208"/>
    </source>
</evidence>
<organism evidence="2 3">
    <name type="scientific">Leifsonia williamsii</name>
    <dbReference type="NCBI Taxonomy" id="3035919"/>
    <lineage>
        <taxon>Bacteria</taxon>
        <taxon>Bacillati</taxon>
        <taxon>Actinomycetota</taxon>
        <taxon>Actinomycetes</taxon>
        <taxon>Micrococcales</taxon>
        <taxon>Microbacteriaceae</taxon>
        <taxon>Leifsonia</taxon>
    </lineage>
</organism>
<name>A0ABT8K9D4_9MICO</name>
<dbReference type="Pfam" id="PF00415">
    <property type="entry name" value="RCC1"/>
    <property type="match status" value="1"/>
</dbReference>
<dbReference type="EMBL" id="JAROCF010000001">
    <property type="protein sequence ID" value="MDN4613097.1"/>
    <property type="molecule type" value="Genomic_DNA"/>
</dbReference>
<evidence type="ECO:0008006" key="4">
    <source>
        <dbReference type="Google" id="ProtNLM"/>
    </source>
</evidence>
<dbReference type="SUPFAM" id="SSF50985">
    <property type="entry name" value="RCC1/BLIP-II"/>
    <property type="match status" value="2"/>
</dbReference>
<dbReference type="InterPro" id="IPR000408">
    <property type="entry name" value="Reg_chr_condens"/>
</dbReference>
<feature type="signal peptide" evidence="1">
    <location>
        <begin position="1"/>
        <end position="21"/>
    </location>
</feature>
<dbReference type="Pfam" id="PF13540">
    <property type="entry name" value="RCC1_2"/>
    <property type="match status" value="1"/>
</dbReference>
<dbReference type="RefSeq" id="WP_301209909.1">
    <property type="nucleotide sequence ID" value="NZ_JAROCF010000001.1"/>
</dbReference>
<feature type="chain" id="PRO_5045605428" description="Alpha-tubulin suppressor" evidence="1">
    <location>
        <begin position="22"/>
        <end position="394"/>
    </location>
</feature>
<evidence type="ECO:0000256" key="1">
    <source>
        <dbReference type="SAM" id="SignalP"/>
    </source>
</evidence>
<gene>
    <name evidence="2" type="ORF">P5G50_01420</name>
</gene>
<dbReference type="PRINTS" id="PR00633">
    <property type="entry name" value="RCCNDNSATION"/>
</dbReference>
<reference evidence="2" key="1">
    <citation type="submission" date="2023-06" db="EMBL/GenBank/DDBJ databases">
        <title>MT1 and MT2 Draft Genomes of Novel Species.</title>
        <authorList>
            <person name="Venkateswaran K."/>
        </authorList>
    </citation>
    <scope>NUCLEOTIDE SEQUENCE</scope>
    <source>
        <strain evidence="2">F6_8S_P_1B</strain>
    </source>
</reference>
<dbReference type="Gene3D" id="2.130.10.30">
    <property type="entry name" value="Regulator of chromosome condensation 1/beta-lactamase-inhibitor protein II"/>
    <property type="match status" value="2"/>
</dbReference>
<dbReference type="InterPro" id="IPR051553">
    <property type="entry name" value="Ran_GTPase-activating"/>
</dbReference>
<sequence length="394" mass="39424">MTGPALTIRAALAAGTVAVLAALVAVTPTTAAFVDDAAAQTALATTPPRDVAFTDVEAGLDHTLALSSDGKVYGWGRNTHGQVGDPVSGNFTTRPAAIAVTPHRVTGIDAGRYVSIALDETGAVYTWGASTATTAGSTPTRVGGLPANIAGVSAGAMFFLAWTTDGRLYSWGDNASGKLGRGVENVTDLVPGQVTAAGVATGIAGADAGRAGGVAWRASGTVYQWGEGRWGAPGMTTGGVPAGAIATAVQGSETTMLLMASGALYYALGAGAFQAQTAITGVTRVAANHAETHDTETFMATTSAGTLYAWWDNGVGRFGDGTTTRSDYPRAISLAAFGSPRLSDISAGVGHSAVLTEAGTPLLTGANSYGQLGVLGSLTNSATYIPLAPVAVWP</sequence>
<protein>
    <recommendedName>
        <fullName evidence="4">Alpha-tubulin suppressor</fullName>
    </recommendedName>
</protein>
<comment type="caution">
    <text evidence="2">The sequence shown here is derived from an EMBL/GenBank/DDBJ whole genome shotgun (WGS) entry which is preliminary data.</text>
</comment>
<dbReference type="PANTHER" id="PTHR45982">
    <property type="entry name" value="REGULATOR OF CHROMOSOME CONDENSATION"/>
    <property type="match status" value="1"/>
</dbReference>
<keyword evidence="1" id="KW-0732">Signal</keyword>